<accession>A0ACD0NLJ2</accession>
<dbReference type="Proteomes" id="UP000245626">
    <property type="component" value="Unassembled WGS sequence"/>
</dbReference>
<evidence type="ECO:0000313" key="1">
    <source>
        <dbReference type="EMBL" id="PWN46688.1"/>
    </source>
</evidence>
<evidence type="ECO:0000313" key="2">
    <source>
        <dbReference type="Proteomes" id="UP000245626"/>
    </source>
</evidence>
<keyword evidence="2" id="KW-1185">Reference proteome</keyword>
<dbReference type="EMBL" id="KZ820777">
    <property type="protein sequence ID" value="PWN46688.1"/>
    <property type="molecule type" value="Genomic_DNA"/>
</dbReference>
<name>A0ACD0NLJ2_9BASI</name>
<proteinExistence type="predicted"/>
<sequence>LILPLLLLSSGISAHFTLDYPESRGFDEDIENDNLCGGFHEVKTPRQPWYYKDGPVEIDSHHDTATVNIFVSFAQDVTSAVNFTQLEDGTKIPSLRQNLQITGQGEFCFHANASALSLPGQTISNGTLATLMVEHISVHGRLYQCSDVVFVDDRSVGSNISCTDSLTAATSTSSSSDDGHDHDHSSTATSSSSSPTSTINPSSSNSNSNGS</sequence>
<feature type="non-terminal residue" evidence="1">
    <location>
        <position position="1"/>
    </location>
</feature>
<organism evidence="1 2">
    <name type="scientific">Violaceomyces palustris</name>
    <dbReference type="NCBI Taxonomy" id="1673888"/>
    <lineage>
        <taxon>Eukaryota</taxon>
        <taxon>Fungi</taxon>
        <taxon>Dikarya</taxon>
        <taxon>Basidiomycota</taxon>
        <taxon>Ustilaginomycotina</taxon>
        <taxon>Ustilaginomycetes</taxon>
        <taxon>Violaceomycetales</taxon>
        <taxon>Violaceomycetaceae</taxon>
        <taxon>Violaceomyces</taxon>
    </lineage>
</organism>
<reference evidence="1 2" key="1">
    <citation type="journal article" date="2018" name="Mol. Biol. Evol.">
        <title>Broad Genomic Sampling Reveals a Smut Pathogenic Ancestry of the Fungal Clade Ustilaginomycotina.</title>
        <authorList>
            <person name="Kijpornyongpan T."/>
            <person name="Mondo S.J."/>
            <person name="Barry K."/>
            <person name="Sandor L."/>
            <person name="Lee J."/>
            <person name="Lipzen A."/>
            <person name="Pangilinan J."/>
            <person name="LaButti K."/>
            <person name="Hainaut M."/>
            <person name="Henrissat B."/>
            <person name="Grigoriev I.V."/>
            <person name="Spatafora J.W."/>
            <person name="Aime M.C."/>
        </authorList>
    </citation>
    <scope>NUCLEOTIDE SEQUENCE [LARGE SCALE GENOMIC DNA]</scope>
    <source>
        <strain evidence="1 2">SA 807</strain>
    </source>
</reference>
<protein>
    <submittedName>
        <fullName evidence="1">Uncharacterized protein</fullName>
    </submittedName>
</protein>
<gene>
    <name evidence="1" type="ORF">IE53DRAFT_305706</name>
</gene>
<feature type="non-terminal residue" evidence="1">
    <location>
        <position position="211"/>
    </location>
</feature>